<protein>
    <submittedName>
        <fullName evidence="3">Endoglucanase</fullName>
    </submittedName>
</protein>
<dbReference type="EMBL" id="UAUF01000014">
    <property type="protein sequence ID" value="SPZ12940.1"/>
    <property type="molecule type" value="Genomic_DNA"/>
</dbReference>
<dbReference type="Proteomes" id="UP000626180">
    <property type="component" value="Unassembled WGS sequence"/>
</dbReference>
<dbReference type="AlphaFoldDB" id="A0A2X2F2J5"/>
<evidence type="ECO:0000313" key="4">
    <source>
        <dbReference type="Proteomes" id="UP000250443"/>
    </source>
</evidence>
<dbReference type="Proteomes" id="UP000250443">
    <property type="component" value="Unassembled WGS sequence"/>
</dbReference>
<evidence type="ECO:0000256" key="1">
    <source>
        <dbReference type="SAM" id="SignalP"/>
    </source>
</evidence>
<reference evidence="2 5" key="2">
    <citation type="submission" date="2020-10" db="EMBL/GenBank/DDBJ databases">
        <title>Genome sequences of Pseudomonas isolates.</title>
        <authorList>
            <person name="Wessels L."/>
            <person name="Reich F."/>
            <person name="Hammerl J."/>
        </authorList>
    </citation>
    <scope>NUCLEOTIDE SEQUENCE [LARGE SCALE GENOMIC DNA]</scope>
    <source>
        <strain evidence="2 5">20-MO00624-0</strain>
    </source>
</reference>
<keyword evidence="5" id="KW-1185">Reference proteome</keyword>
<reference evidence="3 4" key="1">
    <citation type="submission" date="2018-06" db="EMBL/GenBank/DDBJ databases">
        <authorList>
            <consortium name="Pathogen Informatics"/>
            <person name="Doyle S."/>
        </authorList>
    </citation>
    <scope>NUCLEOTIDE SEQUENCE [LARGE SCALE GENOMIC DNA]</scope>
    <source>
        <strain evidence="3 4">NCTC11842</strain>
    </source>
</reference>
<feature type="signal peptide" evidence="1">
    <location>
        <begin position="1"/>
        <end position="29"/>
    </location>
</feature>
<gene>
    <name evidence="2" type="ORF">IRZ65_12445</name>
    <name evidence="3" type="ORF">NCTC11842_04753</name>
</gene>
<organism evidence="3 4">
    <name type="scientific">Pseudomonas luteola</name>
    <dbReference type="NCBI Taxonomy" id="47886"/>
    <lineage>
        <taxon>Bacteria</taxon>
        <taxon>Pseudomonadati</taxon>
        <taxon>Pseudomonadota</taxon>
        <taxon>Gammaproteobacteria</taxon>
        <taxon>Pseudomonadales</taxon>
        <taxon>Pseudomonadaceae</taxon>
        <taxon>Pseudomonas</taxon>
    </lineage>
</organism>
<evidence type="ECO:0000313" key="3">
    <source>
        <dbReference type="EMBL" id="SPZ12940.1"/>
    </source>
</evidence>
<sequence length="236" mass="25050">MRLPTLLSRPLLNALAFTTLALGSHAALAAEPSTATPVAVSQVNTSVTSSINDFTNEDWQNGVYRKAAGFSIPATQTNQNAFKPGAKVLLATGAVVAVKQVQVGDKNMAVWVEGPLLDGSTVGYPRRLTVGLNGGDPVPPKVVPQEEFSTRINNLTNEDWLKGVYRKAAGFSIPVTTMNRKGFKPGAIVRLGDGQELLVKSAQVVGTSMAVFLDSPVLNPELVGYPKRLRFIAPAP</sequence>
<evidence type="ECO:0000313" key="5">
    <source>
        <dbReference type="Proteomes" id="UP000626180"/>
    </source>
</evidence>
<feature type="chain" id="PRO_5015957726" evidence="1">
    <location>
        <begin position="30"/>
        <end position="236"/>
    </location>
</feature>
<name>A0A2X2F2J5_PSELU</name>
<dbReference type="RefSeq" id="WP_010796491.1">
    <property type="nucleotide sequence ID" value="NZ_FQYS01000008.1"/>
</dbReference>
<accession>A0A2X2F2J5</accession>
<evidence type="ECO:0000313" key="2">
    <source>
        <dbReference type="EMBL" id="MBF8641486.1"/>
    </source>
</evidence>
<dbReference type="EMBL" id="JADMCD010000006">
    <property type="protein sequence ID" value="MBF8641486.1"/>
    <property type="molecule type" value="Genomic_DNA"/>
</dbReference>
<keyword evidence="1" id="KW-0732">Signal</keyword>
<proteinExistence type="predicted"/>